<sequence length="103" mass="12547">MEDPRTTAYQSQNQRRRCRKGLSREVLVALSPGLRLGDILHIKKELFSKETTANPNRIQFSMKCRRIKCDFISKFKQLKEEFKKMWRRRSIRWTKRNSKWICK</sequence>
<name>A0A9P1NCL8_9PELO</name>
<evidence type="ECO:0000313" key="2">
    <source>
        <dbReference type="Proteomes" id="UP001152747"/>
    </source>
</evidence>
<dbReference type="Proteomes" id="UP001152747">
    <property type="component" value="Unassembled WGS sequence"/>
</dbReference>
<evidence type="ECO:0000313" key="1">
    <source>
        <dbReference type="EMBL" id="CAI5456672.1"/>
    </source>
</evidence>
<dbReference type="EMBL" id="CANHGI010000006">
    <property type="protein sequence ID" value="CAI5456672.1"/>
    <property type="molecule type" value="Genomic_DNA"/>
</dbReference>
<protein>
    <submittedName>
        <fullName evidence="1">Uncharacterized protein</fullName>
    </submittedName>
</protein>
<dbReference type="AlphaFoldDB" id="A0A9P1NCL8"/>
<proteinExistence type="predicted"/>
<keyword evidence="2" id="KW-1185">Reference proteome</keyword>
<gene>
    <name evidence="1" type="ORF">CAMP_LOCUS19309</name>
</gene>
<comment type="caution">
    <text evidence="1">The sequence shown here is derived from an EMBL/GenBank/DDBJ whole genome shotgun (WGS) entry which is preliminary data.</text>
</comment>
<organism evidence="1 2">
    <name type="scientific">Caenorhabditis angaria</name>
    <dbReference type="NCBI Taxonomy" id="860376"/>
    <lineage>
        <taxon>Eukaryota</taxon>
        <taxon>Metazoa</taxon>
        <taxon>Ecdysozoa</taxon>
        <taxon>Nematoda</taxon>
        <taxon>Chromadorea</taxon>
        <taxon>Rhabditida</taxon>
        <taxon>Rhabditina</taxon>
        <taxon>Rhabditomorpha</taxon>
        <taxon>Rhabditoidea</taxon>
        <taxon>Rhabditidae</taxon>
        <taxon>Peloderinae</taxon>
        <taxon>Caenorhabditis</taxon>
    </lineage>
</organism>
<accession>A0A9P1NCL8</accession>
<reference evidence="1" key="1">
    <citation type="submission" date="2022-11" db="EMBL/GenBank/DDBJ databases">
        <authorList>
            <person name="Kikuchi T."/>
        </authorList>
    </citation>
    <scope>NUCLEOTIDE SEQUENCE</scope>
    <source>
        <strain evidence="1">PS1010</strain>
    </source>
</reference>